<gene>
    <name evidence="2" type="ORF">LSH36_167g07054</name>
</gene>
<proteinExistence type="predicted"/>
<name>A0AAD9JTY3_9ANNE</name>
<organism evidence="2 3">
    <name type="scientific">Paralvinella palmiformis</name>
    <dbReference type="NCBI Taxonomy" id="53620"/>
    <lineage>
        <taxon>Eukaryota</taxon>
        <taxon>Metazoa</taxon>
        <taxon>Spiralia</taxon>
        <taxon>Lophotrochozoa</taxon>
        <taxon>Annelida</taxon>
        <taxon>Polychaeta</taxon>
        <taxon>Sedentaria</taxon>
        <taxon>Canalipalpata</taxon>
        <taxon>Terebellida</taxon>
        <taxon>Terebelliformia</taxon>
        <taxon>Alvinellidae</taxon>
        <taxon>Paralvinella</taxon>
    </lineage>
</organism>
<feature type="coiled-coil region" evidence="1">
    <location>
        <begin position="5"/>
        <end position="39"/>
    </location>
</feature>
<reference evidence="2" key="1">
    <citation type="journal article" date="2023" name="Mol. Biol. Evol.">
        <title>Third-Generation Sequencing Reveals the Adaptive Role of the Epigenome in Three Deep-Sea Polychaetes.</title>
        <authorList>
            <person name="Perez M."/>
            <person name="Aroh O."/>
            <person name="Sun Y."/>
            <person name="Lan Y."/>
            <person name="Juniper S.K."/>
            <person name="Young C.R."/>
            <person name="Angers B."/>
            <person name="Qian P.Y."/>
        </authorList>
    </citation>
    <scope>NUCLEOTIDE SEQUENCE</scope>
    <source>
        <strain evidence="2">P08H-3</strain>
    </source>
</reference>
<dbReference type="AlphaFoldDB" id="A0AAD9JTY3"/>
<evidence type="ECO:0000313" key="3">
    <source>
        <dbReference type="Proteomes" id="UP001208570"/>
    </source>
</evidence>
<keyword evidence="1" id="KW-0175">Coiled coil</keyword>
<sequence>MRAELDIAEAKNKKLERELRRTRQDLEQKRSQLLEQQQRSDFDPHYKYGYTPKSIAKLSSLISRHLTRRPAYVDVNTIYNSVKRCYDNYAKPSPYHSQIAARVTDEVSARATLECARDVHMLLTTAYASNWFSNTQRTNLAHWLQAVCKMQY</sequence>
<evidence type="ECO:0000256" key="1">
    <source>
        <dbReference type="SAM" id="Coils"/>
    </source>
</evidence>
<evidence type="ECO:0000313" key="2">
    <source>
        <dbReference type="EMBL" id="KAK2158585.1"/>
    </source>
</evidence>
<protein>
    <submittedName>
        <fullName evidence="2">Uncharacterized protein</fullName>
    </submittedName>
</protein>
<keyword evidence="3" id="KW-1185">Reference proteome</keyword>
<dbReference type="Proteomes" id="UP001208570">
    <property type="component" value="Unassembled WGS sequence"/>
</dbReference>
<comment type="caution">
    <text evidence="2">The sequence shown here is derived from an EMBL/GenBank/DDBJ whole genome shotgun (WGS) entry which is preliminary data.</text>
</comment>
<dbReference type="EMBL" id="JAODUP010000167">
    <property type="protein sequence ID" value="KAK2158585.1"/>
    <property type="molecule type" value="Genomic_DNA"/>
</dbReference>
<accession>A0AAD9JTY3</accession>